<reference evidence="2" key="1">
    <citation type="journal article" date="2020" name="Plant J.">
        <title>Transposons played a major role in the diversification between the closely related almond and peach genomes: results from the almond genome sequence.</title>
        <authorList>
            <person name="Alioto T."/>
            <person name="Alexiou K.G."/>
            <person name="Bardil A."/>
            <person name="Barteri F."/>
            <person name="Castanera R."/>
            <person name="Cruz F."/>
            <person name="Dhingra A."/>
            <person name="Duval H."/>
            <person name="Fernandez I Marti A."/>
            <person name="Frias L."/>
            <person name="Galan B."/>
            <person name="Garcia J.L."/>
            <person name="Howad W."/>
            <person name="Gomez-Garrido J."/>
            <person name="Gut M."/>
            <person name="Julca I."/>
            <person name="Morata J."/>
            <person name="Puigdomenech P."/>
            <person name="Ribeca P."/>
            <person name="Rubio Cabetas M.J."/>
            <person name="Vlasova A."/>
            <person name="Wirthensohn M."/>
            <person name="Garcia-Mas J."/>
            <person name="Gabaldon T."/>
            <person name="Casacuberta J.M."/>
            <person name="Arus P."/>
        </authorList>
    </citation>
    <scope>NUCLEOTIDE SEQUENCE [LARGE SCALE GENOMIC DNA]</scope>
    <source>
        <strain evidence="2">cv. Texas</strain>
    </source>
</reference>
<accession>A0A5E4F3A1</accession>
<sequence length="61" mass="6797">MPSSVHIPYEINGACATGRMCRHIYNVAKFAKTGKDQWNRSNVHLERSMESPNGMSDTLAS</sequence>
<evidence type="ECO:0000313" key="2">
    <source>
        <dbReference type="Proteomes" id="UP000327085"/>
    </source>
</evidence>
<name>A0A5E4F3A1_PRUDU</name>
<dbReference type="EMBL" id="CABIKO010000042">
    <property type="protein sequence ID" value="VVA20288.1"/>
    <property type="molecule type" value="Genomic_DNA"/>
</dbReference>
<dbReference type="Gramene" id="VVA20288">
    <property type="protein sequence ID" value="VVA20288"/>
    <property type="gene ID" value="Prudul26B015468"/>
</dbReference>
<protein>
    <submittedName>
        <fullName evidence="1">Uncharacterized protein</fullName>
    </submittedName>
</protein>
<dbReference type="AlphaFoldDB" id="A0A5E4F3A1"/>
<dbReference type="Proteomes" id="UP000327085">
    <property type="component" value="Chromosome 1"/>
</dbReference>
<proteinExistence type="predicted"/>
<dbReference type="InParanoid" id="A0A5E4F3A1"/>
<gene>
    <name evidence="1" type="ORF">ALMOND_2B015468</name>
</gene>
<evidence type="ECO:0000313" key="1">
    <source>
        <dbReference type="EMBL" id="VVA20288.1"/>
    </source>
</evidence>
<organism evidence="1 2">
    <name type="scientific">Prunus dulcis</name>
    <name type="common">Almond</name>
    <name type="synonym">Amygdalus dulcis</name>
    <dbReference type="NCBI Taxonomy" id="3755"/>
    <lineage>
        <taxon>Eukaryota</taxon>
        <taxon>Viridiplantae</taxon>
        <taxon>Streptophyta</taxon>
        <taxon>Embryophyta</taxon>
        <taxon>Tracheophyta</taxon>
        <taxon>Spermatophyta</taxon>
        <taxon>Magnoliopsida</taxon>
        <taxon>eudicotyledons</taxon>
        <taxon>Gunneridae</taxon>
        <taxon>Pentapetalae</taxon>
        <taxon>rosids</taxon>
        <taxon>fabids</taxon>
        <taxon>Rosales</taxon>
        <taxon>Rosaceae</taxon>
        <taxon>Amygdaloideae</taxon>
        <taxon>Amygdaleae</taxon>
        <taxon>Prunus</taxon>
    </lineage>
</organism>